<gene>
    <name evidence="4" type="ORF">AN963_01795</name>
</gene>
<keyword evidence="5" id="KW-1185">Reference proteome</keyword>
<evidence type="ECO:0000259" key="3">
    <source>
        <dbReference type="SMART" id="SM00829"/>
    </source>
</evidence>
<dbReference type="EMBL" id="LJJB01000007">
    <property type="protein sequence ID" value="KQL48561.1"/>
    <property type="molecule type" value="Genomic_DNA"/>
</dbReference>
<dbReference type="SMART" id="SM00829">
    <property type="entry name" value="PKS_ER"/>
    <property type="match status" value="1"/>
</dbReference>
<dbReference type="Pfam" id="PF08240">
    <property type="entry name" value="ADH_N"/>
    <property type="match status" value="1"/>
</dbReference>
<comment type="caution">
    <text evidence="4">The sequence shown here is derived from an EMBL/GenBank/DDBJ whole genome shotgun (WGS) entry which is preliminary data.</text>
</comment>
<dbReference type="InterPro" id="IPR036291">
    <property type="entry name" value="NAD(P)-bd_dom_sf"/>
</dbReference>
<protein>
    <submittedName>
        <fullName evidence="4">Alcohol dehydrogenase</fullName>
    </submittedName>
</protein>
<dbReference type="InterPro" id="IPR002364">
    <property type="entry name" value="Quin_OxRdtase/zeta-crystal_CS"/>
</dbReference>
<dbReference type="InterPro" id="IPR013154">
    <property type="entry name" value="ADH-like_N"/>
</dbReference>
<organism evidence="4 5">
    <name type="scientific">Brevibacillus choshinensis</name>
    <dbReference type="NCBI Taxonomy" id="54911"/>
    <lineage>
        <taxon>Bacteria</taxon>
        <taxon>Bacillati</taxon>
        <taxon>Bacillota</taxon>
        <taxon>Bacilli</taxon>
        <taxon>Bacillales</taxon>
        <taxon>Paenibacillaceae</taxon>
        <taxon>Brevibacillus</taxon>
    </lineage>
</organism>
<feature type="domain" description="Enoyl reductase (ER)" evidence="3">
    <location>
        <begin position="10"/>
        <end position="300"/>
    </location>
</feature>
<reference evidence="4 5" key="1">
    <citation type="submission" date="2015-09" db="EMBL/GenBank/DDBJ databases">
        <title>Genome sequencing project for genomic taxonomy and phylogenomics of Bacillus-like bacteria.</title>
        <authorList>
            <person name="Liu B."/>
            <person name="Wang J."/>
            <person name="Zhu Y."/>
            <person name="Liu G."/>
            <person name="Chen Q."/>
            <person name="Chen Z."/>
            <person name="Lan J."/>
            <person name="Che J."/>
            <person name="Ge C."/>
            <person name="Shi H."/>
            <person name="Pan Z."/>
            <person name="Liu X."/>
        </authorList>
    </citation>
    <scope>NUCLEOTIDE SEQUENCE [LARGE SCALE GENOMIC DNA]</scope>
    <source>
        <strain evidence="4 5">DSM 8552</strain>
    </source>
</reference>
<name>A0ABR5NAI7_BRECH</name>
<evidence type="ECO:0000313" key="5">
    <source>
        <dbReference type="Proteomes" id="UP000051063"/>
    </source>
</evidence>
<dbReference type="InterPro" id="IPR020843">
    <property type="entry name" value="ER"/>
</dbReference>
<evidence type="ECO:0000256" key="1">
    <source>
        <dbReference type="ARBA" id="ARBA00022857"/>
    </source>
</evidence>
<accession>A0ABR5NAI7</accession>
<dbReference type="Proteomes" id="UP000051063">
    <property type="component" value="Unassembled WGS sequence"/>
</dbReference>
<dbReference type="Gene3D" id="3.40.50.720">
    <property type="entry name" value="NAD(P)-binding Rossmann-like Domain"/>
    <property type="match status" value="1"/>
</dbReference>
<dbReference type="SUPFAM" id="SSF50129">
    <property type="entry name" value="GroES-like"/>
    <property type="match status" value="1"/>
</dbReference>
<dbReference type="Pfam" id="PF13602">
    <property type="entry name" value="ADH_zinc_N_2"/>
    <property type="match status" value="1"/>
</dbReference>
<evidence type="ECO:0000256" key="2">
    <source>
        <dbReference type="ARBA" id="ARBA00023002"/>
    </source>
</evidence>
<dbReference type="InterPro" id="IPR011032">
    <property type="entry name" value="GroES-like_sf"/>
</dbReference>
<dbReference type="CDD" id="cd05289">
    <property type="entry name" value="MDR_like_2"/>
    <property type="match status" value="1"/>
</dbReference>
<dbReference type="PANTHER" id="PTHR48106">
    <property type="entry name" value="QUINONE OXIDOREDUCTASE PIG3-RELATED"/>
    <property type="match status" value="1"/>
</dbReference>
<proteinExistence type="predicted"/>
<keyword evidence="2" id="KW-0560">Oxidoreductase</keyword>
<evidence type="ECO:0000313" key="4">
    <source>
        <dbReference type="EMBL" id="KQL48561.1"/>
    </source>
</evidence>
<dbReference type="PROSITE" id="PS01162">
    <property type="entry name" value="QOR_ZETA_CRYSTAL"/>
    <property type="match status" value="1"/>
</dbReference>
<sequence length="303" mass="32251">MKAAGILAFGGPEVLRLIEVDTPQANADQVRVRVKAAGVQPFDLSVRSGWTPPGGKVHFPQILGNEFAGIVDQVGEEVTGYSVGDEVIGFRVLGCQAEYVVVPQDQLVRKPQRMPWEEAATLSASGQTAHTALEVLGVNEGETLLVHAAAGGVGTFAVQIARACGATVIGTSSESNYEYLRSLGVIPVSYGKGLVDRVREVAPNGVDAALDAIGGEALAASVELVKQRDRIGTIVEFDLAQQLGVRVIRSQRSATRLQALVDLYDRGLLQVLIRETFPLRLASDAHRELESGHGRGKVVIVIE</sequence>
<dbReference type="SUPFAM" id="SSF51735">
    <property type="entry name" value="NAD(P)-binding Rossmann-fold domains"/>
    <property type="match status" value="1"/>
</dbReference>
<keyword evidence="1" id="KW-0521">NADP</keyword>
<dbReference type="RefSeq" id="WP_055742850.1">
    <property type="nucleotide sequence ID" value="NZ_LJJB01000007.1"/>
</dbReference>
<dbReference type="Gene3D" id="3.90.180.10">
    <property type="entry name" value="Medium-chain alcohol dehydrogenases, catalytic domain"/>
    <property type="match status" value="1"/>
</dbReference>